<dbReference type="Gene3D" id="3.40.50.300">
    <property type="entry name" value="P-loop containing nucleotide triphosphate hydrolases"/>
    <property type="match status" value="2"/>
</dbReference>
<dbReference type="Gene3D" id="1.10.1520.10">
    <property type="entry name" value="Ribonuclease III domain"/>
    <property type="match status" value="2"/>
</dbReference>
<dbReference type="GO" id="GO:0031047">
    <property type="term" value="P:regulatory ncRNA-mediated gene silencing"/>
    <property type="evidence" value="ECO:0007669"/>
    <property type="project" value="UniProtKB-ARBA"/>
</dbReference>
<evidence type="ECO:0000313" key="11">
    <source>
        <dbReference type="Proteomes" id="UP001294444"/>
    </source>
</evidence>
<evidence type="ECO:0000256" key="2">
    <source>
        <dbReference type="ARBA" id="ARBA00022741"/>
    </source>
</evidence>
<dbReference type="PROSITE" id="PS51192">
    <property type="entry name" value="HELICASE_ATP_BIND_1"/>
    <property type="match status" value="1"/>
</dbReference>
<dbReference type="Gene3D" id="3.30.160.380">
    <property type="entry name" value="Dicer dimerisation domain"/>
    <property type="match status" value="1"/>
</dbReference>
<keyword evidence="2" id="KW-0547">Nucleotide-binding</keyword>
<dbReference type="SMART" id="SM00490">
    <property type="entry name" value="HELICc"/>
    <property type="match status" value="1"/>
</dbReference>
<dbReference type="InterPro" id="IPR011545">
    <property type="entry name" value="DEAD/DEAH_box_helicase_dom"/>
</dbReference>
<keyword evidence="4" id="KW-0347">Helicase</keyword>
<dbReference type="InterPro" id="IPR027417">
    <property type="entry name" value="P-loop_NTPase"/>
</dbReference>
<feature type="compositionally biased region" description="Polar residues" evidence="6">
    <location>
        <begin position="442"/>
        <end position="451"/>
    </location>
</feature>
<dbReference type="Pfam" id="PF00270">
    <property type="entry name" value="DEAD"/>
    <property type="match status" value="1"/>
</dbReference>
<feature type="domain" description="Helicase C-terminal" evidence="9">
    <location>
        <begin position="500"/>
        <end position="673"/>
    </location>
</feature>
<feature type="compositionally biased region" description="Basic and acidic residues" evidence="6">
    <location>
        <begin position="1270"/>
        <end position="1286"/>
    </location>
</feature>
<feature type="domain" description="RNase III" evidence="7">
    <location>
        <begin position="1358"/>
        <end position="1520"/>
    </location>
</feature>
<evidence type="ECO:0000256" key="6">
    <source>
        <dbReference type="SAM" id="MobiDB-lite"/>
    </source>
</evidence>
<keyword evidence="1" id="KW-0677">Repeat</keyword>
<dbReference type="GO" id="GO:0004386">
    <property type="term" value="F:helicase activity"/>
    <property type="evidence" value="ECO:0007669"/>
    <property type="project" value="UniProtKB-KW"/>
</dbReference>
<dbReference type="InterPro" id="IPR000999">
    <property type="entry name" value="RNase_III_dom"/>
</dbReference>
<dbReference type="SMART" id="SM00535">
    <property type="entry name" value="RIBOc"/>
    <property type="match status" value="2"/>
</dbReference>
<dbReference type="SUPFAM" id="SSF52540">
    <property type="entry name" value="P-loop containing nucleoside triphosphate hydrolases"/>
    <property type="match status" value="1"/>
</dbReference>
<sequence length="1799" mass="199900">MSKRACNSSDMPQLVQARMSAVSPDTTPSPSNEDEERHKRRKVLDHIYAQTSVDPADQLRSEQLAFVPRSYQLELAELAKAGNVLVCLDTGSGKTLISVLLLQHVHQQNISRPLFPAESLLTELPLPLPSSATYKVSFFLVNLVPLVHQQSSVIAGNSNLKVGKLYGELKDSTRSKSNKLTVDSWRMPQWSALLESHQVIVSTAQCFLDALIHGFVKMSDLNLLIFDEVHHALKNHPYFRIMKYYKLAKEHDGNTPKIFGMTASPIFTSTGRFDEASRYLQETMNARIHTVSKDTFKEFENIKNKPEEIVIEFDSYLTALDDQVDGVHLSRLSLEMVAMFATRPAEEAQEDDDVVLDPVTEAFQKEVWPKLEYTMRQMGPIGCDLFWHSTLLDYRSRARKWINIDKDERKLLSDDWILDASMRGCAVTPPENHDNSGGVGDSPSSETQSSGSALGLGLAVAHLSTNTELNQRIHLYMHNQPCLPSVLMLDATNTSPKVLRLIQTLKCFAPSAATFCGIIFVGRRQTATLLVELIKRIPSLSFIHPEYLLGHDNSSSSGGGSGMDWHDQVQVLNRFRHRKSTNLLVATSIAEEGLDIQAANLVIRFDLFNRHISFLQSRGRARAKGSRFILMAETGNKEHAEAILNAINTEANRGKWLESIGSEGDPDHANWMYDGEWQAKLQVEAEDGTESEDCIFESTTGARLFPEDAPTLISHYAATLHSEYFKDAVLAYTLETITDGLGGPNAYSVESGLERNKKQAKRMAAFKACQQLRKLEELDAWLMPKYVEKVVVKMRGGDGGIVNPHHKAWRGSGNPIRVPVKNMDGWARFIDDAKAKGQDARYHATYLPLDKFAEGLQPLLLLTRGAALPETKLMKLLHPVSGRLKDVGPILLGELPALSKEDVEAATSLTKYIFQLINGKKGSDSALLLEGDTEPALLLIPVRAAPGVTQVRDVTNLVFEFATSLETLAIGDDLSAIDQLNGRVLVRQHGYQSYSLYKFERVRSDLTPNDPITTTTTVGNGAPTYLQQHFKMYARHCASDQEGVAADLALSLANTPLLEVSKMAKIRNLLKPTTSGSVQQRKANTTRKSPTTTCLIIPTFYRIFPFSASLVSSIHLLPSILTRYDQLLLAHSCNIRLFSGKINTDLVLEALTSPSAGSGFDYERLEFLGDTLLKLVATCHTFTTNLGRTEAELHLANKAILTNVRLLSEAKRLGLESYGVFRSSGYGGKRFSGPIVGRIGGVLTWRTKTEIDVSNSSNGSSDDGAVGSIKKKEEGEREIEGKGEEDVVKEKTLSDITEALIGAALLTSGTQGALSVLHTLHLIPPNVCTLSDFNHLLLELKTQSITEAWQDRISRSGLDHLQTLFDHTYRYPHLGLEAFTHPSLLASVLPSYQRLEFLGDAWLDYLIVRSIFSDHPDLSPGELTALKGLLASNSALSALGVRLKLHQYVASNSSVLRSAIATYASALEKIFAQQTKLKDTGKIDLVVDQYWTLVPRTMVKPKAIADVLEASLASIVVDSEFNEEVVARVFGRIFKPFYEEHCRFDSVRIVDAKRVIEYVFGVMRKNIVLGGCNAVQMVWVRSNLFDFGLDLERLVEGQREKQIEEDENLGLEGGKKIERKVKEEGEKDVEERLVQALLTELWVELHIGDVMVGKIVTLPGSAAHLTRAVGIARELSVLQKSITALTSSLRRTSTVDEDDDMYGQDDSFLQAEDPFPCSSSSSSSSTSSLQVKLVAMLDEEEYYLHELVRTLDWKRIHQNFVTSPLLDSPEQQRQEQKVLVRPFSLSELKAFIVRSEKQV</sequence>
<evidence type="ECO:0000313" key="10">
    <source>
        <dbReference type="EMBL" id="SNX88077.1"/>
    </source>
</evidence>
<dbReference type="Pfam" id="PF03368">
    <property type="entry name" value="Dicer_dimer"/>
    <property type="match status" value="1"/>
</dbReference>
<evidence type="ECO:0000256" key="1">
    <source>
        <dbReference type="ARBA" id="ARBA00022737"/>
    </source>
</evidence>
<name>A0AAJ4XTY1_9BASI</name>
<comment type="caution">
    <text evidence="10">The sequence shown here is derived from an EMBL/GenBank/DDBJ whole genome shotgun (WGS) entry which is preliminary data.</text>
</comment>
<dbReference type="EMBL" id="OAPG01000023">
    <property type="protein sequence ID" value="SNX88077.1"/>
    <property type="molecule type" value="Genomic_DNA"/>
</dbReference>
<dbReference type="Proteomes" id="UP001294444">
    <property type="component" value="Unassembled WGS sequence"/>
</dbReference>
<dbReference type="PROSITE" id="PS50142">
    <property type="entry name" value="RNASE_3_2"/>
    <property type="match status" value="2"/>
</dbReference>
<dbReference type="Pfam" id="PF00636">
    <property type="entry name" value="Ribonuclease_3"/>
    <property type="match status" value="2"/>
</dbReference>
<evidence type="ECO:0000259" key="9">
    <source>
        <dbReference type="PROSITE" id="PS51194"/>
    </source>
</evidence>
<dbReference type="SMART" id="SM00487">
    <property type="entry name" value="DEXDc"/>
    <property type="match status" value="1"/>
</dbReference>
<evidence type="ECO:0000256" key="5">
    <source>
        <dbReference type="ARBA" id="ARBA00022840"/>
    </source>
</evidence>
<keyword evidence="3" id="KW-0378">Hydrolase</keyword>
<gene>
    <name evidence="10" type="ORF">MEPE_06788</name>
</gene>
<accession>A0AAJ4XTY1</accession>
<keyword evidence="5" id="KW-0067">ATP-binding</keyword>
<dbReference type="CDD" id="cd00593">
    <property type="entry name" value="RIBOc"/>
    <property type="match status" value="2"/>
</dbReference>
<dbReference type="InterPro" id="IPR014001">
    <property type="entry name" value="Helicase_ATP-bd"/>
</dbReference>
<dbReference type="SUPFAM" id="SSF69065">
    <property type="entry name" value="RNase III domain-like"/>
    <property type="match status" value="2"/>
</dbReference>
<dbReference type="PANTHER" id="PTHR14950:SF37">
    <property type="entry name" value="ENDORIBONUCLEASE DICER"/>
    <property type="match status" value="1"/>
</dbReference>
<dbReference type="GO" id="GO:0006396">
    <property type="term" value="P:RNA processing"/>
    <property type="evidence" value="ECO:0007669"/>
    <property type="project" value="InterPro"/>
</dbReference>
<dbReference type="PROSITE" id="PS51194">
    <property type="entry name" value="HELICASE_CTER"/>
    <property type="match status" value="1"/>
</dbReference>
<feature type="domain" description="RNase III" evidence="7">
    <location>
        <begin position="1138"/>
        <end position="1309"/>
    </location>
</feature>
<dbReference type="InterPro" id="IPR005034">
    <property type="entry name" value="Dicer_dimerisation"/>
</dbReference>
<feature type="region of interest" description="Disordered" evidence="6">
    <location>
        <begin position="1253"/>
        <end position="1286"/>
    </location>
</feature>
<dbReference type="PANTHER" id="PTHR14950">
    <property type="entry name" value="DICER-RELATED"/>
    <property type="match status" value="1"/>
</dbReference>
<protein>
    <submittedName>
        <fullName evidence="10">Related to cell cycle control protein dicer</fullName>
    </submittedName>
</protein>
<dbReference type="PROSITE" id="PS00517">
    <property type="entry name" value="RNASE_3_1"/>
    <property type="match status" value="1"/>
</dbReference>
<feature type="domain" description="Helicase ATP-binding" evidence="8">
    <location>
        <begin position="75"/>
        <end position="266"/>
    </location>
</feature>
<dbReference type="CDD" id="cd18034">
    <property type="entry name" value="DEXHc_dicer"/>
    <property type="match status" value="1"/>
</dbReference>
<dbReference type="GO" id="GO:0004525">
    <property type="term" value="F:ribonuclease III activity"/>
    <property type="evidence" value="ECO:0007669"/>
    <property type="project" value="InterPro"/>
</dbReference>
<evidence type="ECO:0000256" key="4">
    <source>
        <dbReference type="ARBA" id="ARBA00022806"/>
    </source>
</evidence>
<dbReference type="GO" id="GO:0005524">
    <property type="term" value="F:ATP binding"/>
    <property type="evidence" value="ECO:0007669"/>
    <property type="project" value="UniProtKB-KW"/>
</dbReference>
<reference evidence="10" key="1">
    <citation type="submission" date="2023-10" db="EMBL/GenBank/DDBJ databases">
        <authorList>
            <person name="Guldener U."/>
        </authorList>
    </citation>
    <scope>NUCLEOTIDE SEQUENCE</scope>
    <source>
        <strain evidence="10">Mp4</strain>
    </source>
</reference>
<organism evidence="10 11">
    <name type="scientific">Melanopsichium pennsylvanicum</name>
    <dbReference type="NCBI Taxonomy" id="63383"/>
    <lineage>
        <taxon>Eukaryota</taxon>
        <taxon>Fungi</taxon>
        <taxon>Dikarya</taxon>
        <taxon>Basidiomycota</taxon>
        <taxon>Ustilaginomycotina</taxon>
        <taxon>Ustilaginomycetes</taxon>
        <taxon>Ustilaginales</taxon>
        <taxon>Ustilaginaceae</taxon>
        <taxon>Melanopsichium</taxon>
    </lineage>
</organism>
<dbReference type="InterPro" id="IPR036389">
    <property type="entry name" value="RNase_III_sf"/>
</dbReference>
<dbReference type="GO" id="GO:0003676">
    <property type="term" value="F:nucleic acid binding"/>
    <property type="evidence" value="ECO:0007669"/>
    <property type="project" value="InterPro"/>
</dbReference>
<feature type="compositionally biased region" description="Low complexity" evidence="6">
    <location>
        <begin position="1253"/>
        <end position="1268"/>
    </location>
</feature>
<feature type="compositionally biased region" description="Polar residues" evidence="6">
    <location>
        <begin position="1"/>
        <end position="11"/>
    </location>
</feature>
<dbReference type="InterPro" id="IPR001650">
    <property type="entry name" value="Helicase_C-like"/>
</dbReference>
<keyword evidence="11" id="KW-1185">Reference proteome</keyword>
<dbReference type="Pfam" id="PF00271">
    <property type="entry name" value="Helicase_C"/>
    <property type="match status" value="1"/>
</dbReference>
<feature type="region of interest" description="Disordered" evidence="6">
    <location>
        <begin position="427"/>
        <end position="451"/>
    </location>
</feature>
<feature type="region of interest" description="Disordered" evidence="6">
    <location>
        <begin position="1"/>
        <end position="39"/>
    </location>
</feature>
<evidence type="ECO:0000259" key="7">
    <source>
        <dbReference type="PROSITE" id="PS50142"/>
    </source>
</evidence>
<evidence type="ECO:0000259" key="8">
    <source>
        <dbReference type="PROSITE" id="PS51192"/>
    </source>
</evidence>
<evidence type="ECO:0000256" key="3">
    <source>
        <dbReference type="ARBA" id="ARBA00022801"/>
    </source>
</evidence>
<dbReference type="InterPro" id="IPR038248">
    <property type="entry name" value="Dicer_dimer_sf"/>
</dbReference>
<proteinExistence type="predicted"/>